<sequence>MSYPLLKSTIKSNWVIGIIILAVMFMYLAIILSMYDPEGNEALNALLATLPQELVKAMGYDTIETNLIGFVSSYYYGFIVILFPMIYSIIVANRLIAKHVDSGSMAYLLSTPNTRFTIVTTQAIYLLMSIAVIFTFITILGITIAQWLFAGELHVRAFIQMNVSAMLLFFAISGICFFFSCLFNDTKNSLAFGAGIPVAFFIINLLANVSPTLDWLQYLTIFTLFQPSTIIGDTFPIMPNIILIVIACACYAGGILLFRSRDLPL</sequence>
<dbReference type="PANTHER" id="PTHR37305">
    <property type="entry name" value="INTEGRAL MEMBRANE PROTEIN-RELATED"/>
    <property type="match status" value="1"/>
</dbReference>
<dbReference type="STRING" id="1390249.BHU72_05525"/>
<name>A0A1E5L4N4_9FIRM</name>
<evidence type="ECO:0008006" key="4">
    <source>
        <dbReference type="Google" id="ProtNLM"/>
    </source>
</evidence>
<dbReference type="Pfam" id="PF12679">
    <property type="entry name" value="ABC2_membrane_2"/>
    <property type="match status" value="1"/>
</dbReference>
<gene>
    <name evidence="2" type="ORF">BHU72_05525</name>
</gene>
<dbReference type="RefSeq" id="WP_069702398.1">
    <property type="nucleotide sequence ID" value="NZ_MJAT01000033.1"/>
</dbReference>
<evidence type="ECO:0000313" key="2">
    <source>
        <dbReference type="EMBL" id="OEH85071.1"/>
    </source>
</evidence>
<evidence type="ECO:0000313" key="3">
    <source>
        <dbReference type="Proteomes" id="UP000095255"/>
    </source>
</evidence>
<dbReference type="GO" id="GO:0005886">
    <property type="term" value="C:plasma membrane"/>
    <property type="evidence" value="ECO:0007669"/>
    <property type="project" value="UniProtKB-SubCell"/>
</dbReference>
<dbReference type="GO" id="GO:0140359">
    <property type="term" value="F:ABC-type transporter activity"/>
    <property type="evidence" value="ECO:0007669"/>
    <property type="project" value="InterPro"/>
</dbReference>
<feature type="transmembrane region" description="Helical" evidence="1">
    <location>
        <begin position="190"/>
        <end position="209"/>
    </location>
</feature>
<keyword evidence="1" id="KW-1133">Transmembrane helix</keyword>
<dbReference type="EMBL" id="MJAT01000033">
    <property type="protein sequence ID" value="OEH85071.1"/>
    <property type="molecule type" value="Genomic_DNA"/>
</dbReference>
<protein>
    <recommendedName>
        <fullName evidence="4">ABC transporter permease</fullName>
    </recommendedName>
</protein>
<dbReference type="Proteomes" id="UP000095255">
    <property type="component" value="Unassembled WGS sequence"/>
</dbReference>
<keyword evidence="1" id="KW-0812">Transmembrane</keyword>
<reference evidence="2 3" key="1">
    <citation type="submission" date="2016-09" db="EMBL/GenBank/DDBJ databases">
        <title>Desulfuribacillus arsenicus sp. nov., an obligately anaerobic, dissimilatory arsenic- and antimonate-reducing bacterium isolated from anoxic sediments.</title>
        <authorList>
            <person name="Abin C.A."/>
            <person name="Hollibaugh J.T."/>
        </authorList>
    </citation>
    <scope>NUCLEOTIDE SEQUENCE [LARGE SCALE GENOMIC DNA]</scope>
    <source>
        <strain evidence="2 3">MLFW-2</strain>
    </source>
</reference>
<dbReference type="OrthoDB" id="66636at2"/>
<organism evidence="2 3">
    <name type="scientific">Desulfuribacillus stibiiarsenatis</name>
    <dbReference type="NCBI Taxonomy" id="1390249"/>
    <lineage>
        <taxon>Bacteria</taxon>
        <taxon>Bacillati</taxon>
        <taxon>Bacillota</taxon>
        <taxon>Desulfuribacillia</taxon>
        <taxon>Desulfuribacillales</taxon>
        <taxon>Desulfuribacillaceae</taxon>
        <taxon>Desulfuribacillus</taxon>
    </lineage>
</organism>
<keyword evidence="1" id="KW-0472">Membrane</keyword>
<dbReference type="PANTHER" id="PTHR37305:SF2">
    <property type="entry name" value="BACITRACIN TRANSPORT PERMEASE PROTEIN BCRB"/>
    <property type="match status" value="1"/>
</dbReference>
<accession>A0A1E5L4N4</accession>
<feature type="transmembrane region" description="Helical" evidence="1">
    <location>
        <begin position="74"/>
        <end position="96"/>
    </location>
</feature>
<feature type="transmembrane region" description="Helical" evidence="1">
    <location>
        <begin position="161"/>
        <end position="183"/>
    </location>
</feature>
<evidence type="ECO:0000256" key="1">
    <source>
        <dbReference type="SAM" id="Phobius"/>
    </source>
</evidence>
<dbReference type="AlphaFoldDB" id="A0A1E5L4N4"/>
<feature type="transmembrane region" description="Helical" evidence="1">
    <location>
        <begin position="124"/>
        <end position="149"/>
    </location>
</feature>
<feature type="transmembrane region" description="Helical" evidence="1">
    <location>
        <begin position="237"/>
        <end position="258"/>
    </location>
</feature>
<feature type="transmembrane region" description="Helical" evidence="1">
    <location>
        <begin position="12"/>
        <end position="35"/>
    </location>
</feature>
<proteinExistence type="predicted"/>
<keyword evidence="3" id="KW-1185">Reference proteome</keyword>
<comment type="caution">
    <text evidence="2">The sequence shown here is derived from an EMBL/GenBank/DDBJ whole genome shotgun (WGS) entry which is preliminary data.</text>
</comment>